<evidence type="ECO:0000313" key="2">
    <source>
        <dbReference type="EMBL" id="KAF2445018.1"/>
    </source>
</evidence>
<evidence type="ECO:0000313" key="3">
    <source>
        <dbReference type="Proteomes" id="UP000799764"/>
    </source>
</evidence>
<organism evidence="2 3">
    <name type="scientific">Karstenula rhodostoma CBS 690.94</name>
    <dbReference type="NCBI Taxonomy" id="1392251"/>
    <lineage>
        <taxon>Eukaryota</taxon>
        <taxon>Fungi</taxon>
        <taxon>Dikarya</taxon>
        <taxon>Ascomycota</taxon>
        <taxon>Pezizomycotina</taxon>
        <taxon>Dothideomycetes</taxon>
        <taxon>Pleosporomycetidae</taxon>
        <taxon>Pleosporales</taxon>
        <taxon>Massarineae</taxon>
        <taxon>Didymosphaeriaceae</taxon>
        <taxon>Karstenula</taxon>
    </lineage>
</organism>
<sequence>MSEQPGKTLKFGTPEYKAFMAKRKPEREAAVVNALAAEHPPSASGDTPAASTPGIASSIFALVPPATFQSTPAPAPAPAPSIEYANGEKVQYDDWTPQSPELCGWSDEDIARVRDVESKSPLAAAATFGIYRSGQPAFGFPSTGNGPYYRVNRIFPSIDGIYRSSNGEEYRRPSWGSASKPSRKVIPWRKDLEPANAMTPDTQRTVPAAFPNSPQRPVPIPPGQHEQSVECSRGRQATQSQPPRSKDSPVLYPVYHDPVHLRYTESYIAVNDKELRDELIIRGLAIPKPKKWKDLVDALTADDHEWSKQLLALECEVLSKLWVKEKVEDFMMDDLLQSRRCLEYGQLTVLLTDHYRRTPVADELWAKARPEEQHKMLLRIANQDGVAMRPAIPDDHRDIARKIADFRARKVAAEAPDRPKRCKPHERPLFRPNNHTLKDSSPLPQGTKRQREESLEEEVEDEAESSYKKARCDGPPAPIEKTSTTAKSGPSAGSTPELSAPSELAEKAAADVTSVHPPVTRGEKRQRGTDDEEEPKLEHKKARRAVAPVIKASKKGEATKTTTEKSSSSTKDVERGPKPESKGSKRQRDEEDDETKPVKKKSRQQHQDSFASEDDKKAAGSGTRQRKTRDSRKAGGTDEKEPKPKWVVIEYEDDEFSDFIDDGSEDEAATAKKKRRTDDEKFNRARFRRAANLVKD</sequence>
<comment type="caution">
    <text evidence="2">The sequence shown here is derived from an EMBL/GenBank/DDBJ whole genome shotgun (WGS) entry which is preliminary data.</text>
</comment>
<feature type="compositionally biased region" description="Low complexity" evidence="1">
    <location>
        <begin position="559"/>
        <end position="570"/>
    </location>
</feature>
<gene>
    <name evidence="2" type="ORF">P171DRAFT_485089</name>
</gene>
<feature type="compositionally biased region" description="Basic and acidic residues" evidence="1">
    <location>
        <begin position="571"/>
        <end position="589"/>
    </location>
</feature>
<keyword evidence="3" id="KW-1185">Reference proteome</keyword>
<accession>A0A9P4PKL0</accession>
<feature type="compositionally biased region" description="Polar residues" evidence="1">
    <location>
        <begin position="225"/>
        <end position="243"/>
    </location>
</feature>
<name>A0A9P4PKL0_9PLEO</name>
<feature type="region of interest" description="Disordered" evidence="1">
    <location>
        <begin position="411"/>
        <end position="680"/>
    </location>
</feature>
<dbReference type="EMBL" id="MU001500">
    <property type="protein sequence ID" value="KAF2445018.1"/>
    <property type="molecule type" value="Genomic_DNA"/>
</dbReference>
<evidence type="ECO:0000256" key="1">
    <source>
        <dbReference type="SAM" id="MobiDB-lite"/>
    </source>
</evidence>
<feature type="compositionally biased region" description="Polar residues" evidence="1">
    <location>
        <begin position="481"/>
        <end position="497"/>
    </location>
</feature>
<protein>
    <submittedName>
        <fullName evidence="2">Uncharacterized protein</fullName>
    </submittedName>
</protein>
<feature type="region of interest" description="Disordered" evidence="1">
    <location>
        <begin position="195"/>
        <end position="251"/>
    </location>
</feature>
<proteinExistence type="predicted"/>
<dbReference type="Proteomes" id="UP000799764">
    <property type="component" value="Unassembled WGS sequence"/>
</dbReference>
<reference evidence="2" key="1">
    <citation type="journal article" date="2020" name="Stud. Mycol.">
        <title>101 Dothideomycetes genomes: a test case for predicting lifestyles and emergence of pathogens.</title>
        <authorList>
            <person name="Haridas S."/>
            <person name="Albert R."/>
            <person name="Binder M."/>
            <person name="Bloem J."/>
            <person name="Labutti K."/>
            <person name="Salamov A."/>
            <person name="Andreopoulos B."/>
            <person name="Baker S."/>
            <person name="Barry K."/>
            <person name="Bills G."/>
            <person name="Bluhm B."/>
            <person name="Cannon C."/>
            <person name="Castanera R."/>
            <person name="Culley D."/>
            <person name="Daum C."/>
            <person name="Ezra D."/>
            <person name="Gonzalez J."/>
            <person name="Henrissat B."/>
            <person name="Kuo A."/>
            <person name="Liang C."/>
            <person name="Lipzen A."/>
            <person name="Lutzoni F."/>
            <person name="Magnuson J."/>
            <person name="Mondo S."/>
            <person name="Nolan M."/>
            <person name="Ohm R."/>
            <person name="Pangilinan J."/>
            <person name="Park H.-J."/>
            <person name="Ramirez L."/>
            <person name="Alfaro M."/>
            <person name="Sun H."/>
            <person name="Tritt A."/>
            <person name="Yoshinaga Y."/>
            <person name="Zwiers L.-H."/>
            <person name="Turgeon B."/>
            <person name="Goodwin S."/>
            <person name="Spatafora J."/>
            <person name="Crous P."/>
            <person name="Grigoriev I."/>
        </authorList>
    </citation>
    <scope>NUCLEOTIDE SEQUENCE</scope>
    <source>
        <strain evidence="2">CBS 690.94</strain>
    </source>
</reference>
<feature type="compositionally biased region" description="Basic and acidic residues" evidence="1">
    <location>
        <begin position="411"/>
        <end position="429"/>
    </location>
</feature>
<feature type="compositionally biased region" description="Acidic residues" evidence="1">
    <location>
        <begin position="454"/>
        <end position="464"/>
    </location>
</feature>
<dbReference type="OrthoDB" id="10596359at2759"/>
<feature type="compositionally biased region" description="Acidic residues" evidence="1">
    <location>
        <begin position="650"/>
        <end position="668"/>
    </location>
</feature>
<dbReference type="AlphaFoldDB" id="A0A9P4PKL0"/>
<feature type="compositionally biased region" description="Basic and acidic residues" evidence="1">
    <location>
        <begin position="631"/>
        <end position="644"/>
    </location>
</feature>